<dbReference type="Pfam" id="PF13646">
    <property type="entry name" value="HEAT_2"/>
    <property type="match status" value="1"/>
</dbReference>
<keyword evidence="2" id="KW-1185">Reference proteome</keyword>
<gene>
    <name evidence="1" type="ORF">BGZ65_007539</name>
</gene>
<sequence length="258" mass="27757">MVARSNRGEPGAIKDFPLSVSETAIRVLGEQAKLTNMALRELARITRTLDIAVVAFEVLNTIARSESGIQRLIELQDQDSDIRKAVVRVLGEQIEPSQAVLEALAGAVRDKNADVSEAAIKVLEIQDTLPEAAIHTLIGALQDENSLVRINAVRVLEVQSRSSSIAEIETSQAILKALAGAVRDKGGDVSEDATKVLEVKDTLPEAAIRTLIGVLQDENSSVRINAGTGVAGSVQIIEYRRNRDISGYSRGTSRRRSG</sequence>
<accession>A0A9P6MFR5</accession>
<dbReference type="InterPro" id="IPR016024">
    <property type="entry name" value="ARM-type_fold"/>
</dbReference>
<dbReference type="AlphaFoldDB" id="A0A9P6MFR5"/>
<dbReference type="Proteomes" id="UP000749646">
    <property type="component" value="Unassembled WGS sequence"/>
</dbReference>
<evidence type="ECO:0000313" key="2">
    <source>
        <dbReference type="Proteomes" id="UP000749646"/>
    </source>
</evidence>
<dbReference type="Gene3D" id="1.25.10.10">
    <property type="entry name" value="Leucine-rich Repeat Variant"/>
    <property type="match status" value="2"/>
</dbReference>
<name>A0A9P6MFR5_9FUNG</name>
<evidence type="ECO:0008006" key="3">
    <source>
        <dbReference type="Google" id="ProtNLM"/>
    </source>
</evidence>
<proteinExistence type="predicted"/>
<dbReference type="EMBL" id="JAAAHW010001092">
    <property type="protein sequence ID" value="KAF9996889.1"/>
    <property type="molecule type" value="Genomic_DNA"/>
</dbReference>
<dbReference type="InterPro" id="IPR011989">
    <property type="entry name" value="ARM-like"/>
</dbReference>
<evidence type="ECO:0000313" key="1">
    <source>
        <dbReference type="EMBL" id="KAF9996889.1"/>
    </source>
</evidence>
<dbReference type="SUPFAM" id="SSF48371">
    <property type="entry name" value="ARM repeat"/>
    <property type="match status" value="1"/>
</dbReference>
<reference evidence="1" key="1">
    <citation type="journal article" date="2020" name="Fungal Divers.">
        <title>Resolving the Mortierellaceae phylogeny through synthesis of multi-gene phylogenetics and phylogenomics.</title>
        <authorList>
            <person name="Vandepol N."/>
            <person name="Liber J."/>
            <person name="Desiro A."/>
            <person name="Na H."/>
            <person name="Kennedy M."/>
            <person name="Barry K."/>
            <person name="Grigoriev I.V."/>
            <person name="Miller A.N."/>
            <person name="O'Donnell K."/>
            <person name="Stajich J.E."/>
            <person name="Bonito G."/>
        </authorList>
    </citation>
    <scope>NUCLEOTIDE SEQUENCE</scope>
    <source>
        <strain evidence="1">MES-2147</strain>
    </source>
</reference>
<protein>
    <recommendedName>
        <fullName evidence="3">HEAT repeat domain-containing protein</fullName>
    </recommendedName>
</protein>
<comment type="caution">
    <text evidence="1">The sequence shown here is derived from an EMBL/GenBank/DDBJ whole genome shotgun (WGS) entry which is preliminary data.</text>
</comment>
<dbReference type="OrthoDB" id="434814at2759"/>
<organism evidence="1 2">
    <name type="scientific">Modicella reniformis</name>
    <dbReference type="NCBI Taxonomy" id="1440133"/>
    <lineage>
        <taxon>Eukaryota</taxon>
        <taxon>Fungi</taxon>
        <taxon>Fungi incertae sedis</taxon>
        <taxon>Mucoromycota</taxon>
        <taxon>Mortierellomycotina</taxon>
        <taxon>Mortierellomycetes</taxon>
        <taxon>Mortierellales</taxon>
        <taxon>Mortierellaceae</taxon>
        <taxon>Modicella</taxon>
    </lineage>
</organism>